<proteinExistence type="predicted"/>
<evidence type="ECO:0000313" key="2">
    <source>
        <dbReference type="Proteomes" id="UP000053429"/>
    </source>
</evidence>
<dbReference type="STRING" id="661399.AQJ67_42190"/>
<dbReference type="Proteomes" id="UP000053429">
    <property type="component" value="Unassembled WGS sequence"/>
</dbReference>
<organism evidence="1 2">
    <name type="scientific">Streptomyces caeruleatus</name>
    <dbReference type="NCBI Taxonomy" id="661399"/>
    <lineage>
        <taxon>Bacteria</taxon>
        <taxon>Bacillati</taxon>
        <taxon>Actinomycetota</taxon>
        <taxon>Actinomycetes</taxon>
        <taxon>Kitasatosporales</taxon>
        <taxon>Streptomycetaceae</taxon>
        <taxon>Streptomyces</taxon>
    </lineage>
</organism>
<sequence length="60" mass="6404">MELLADLTTGALRFRPGPITGRPTCTLDLAHAAARTLLLGTGAQRTSLFEDGGLRLDPQR</sequence>
<name>A0A101TFB1_9ACTN</name>
<dbReference type="EMBL" id="LMWY01000065">
    <property type="protein sequence ID" value="KUN91383.1"/>
    <property type="molecule type" value="Genomic_DNA"/>
</dbReference>
<protein>
    <submittedName>
        <fullName evidence="1">Uncharacterized protein</fullName>
    </submittedName>
</protein>
<reference evidence="1 2" key="1">
    <citation type="submission" date="2015-10" db="EMBL/GenBank/DDBJ databases">
        <title>Draft genome sequence of Streptomyces caeruleatus NRRL B-24802, type strain for the species Streptomyces caeruleatus.</title>
        <authorList>
            <person name="Ruckert C."/>
            <person name="Winkler A."/>
            <person name="Kalinowski J."/>
            <person name="Kampfer P."/>
            <person name="Glaeser S."/>
        </authorList>
    </citation>
    <scope>NUCLEOTIDE SEQUENCE [LARGE SCALE GENOMIC DNA]</scope>
    <source>
        <strain evidence="1 2">NRRL B-24802</strain>
    </source>
</reference>
<gene>
    <name evidence="1" type="ORF">AQJ67_42190</name>
</gene>
<dbReference type="AlphaFoldDB" id="A0A101TFB1"/>
<evidence type="ECO:0000313" key="1">
    <source>
        <dbReference type="EMBL" id="KUN91383.1"/>
    </source>
</evidence>
<dbReference type="RefSeq" id="WP_062725095.1">
    <property type="nucleotide sequence ID" value="NZ_KQ948948.1"/>
</dbReference>
<comment type="caution">
    <text evidence="1">The sequence shown here is derived from an EMBL/GenBank/DDBJ whole genome shotgun (WGS) entry which is preliminary data.</text>
</comment>
<keyword evidence="2" id="KW-1185">Reference proteome</keyword>
<accession>A0A101TFB1</accession>